<dbReference type="Gene3D" id="1.10.260.40">
    <property type="entry name" value="lambda repressor-like DNA-binding domains"/>
    <property type="match status" value="1"/>
</dbReference>
<feature type="domain" description="HTH cro/C1-type" evidence="1">
    <location>
        <begin position="21"/>
        <end position="64"/>
    </location>
</feature>
<dbReference type="SMART" id="SM00530">
    <property type="entry name" value="HTH_XRE"/>
    <property type="match status" value="1"/>
</dbReference>
<name>A0A0U3HZJ0_9GAMM</name>
<dbReference type="CDD" id="cd00093">
    <property type="entry name" value="HTH_XRE"/>
    <property type="match status" value="1"/>
</dbReference>
<proteinExistence type="predicted"/>
<dbReference type="AlphaFoldDB" id="A0A0U3HZJ0"/>
<gene>
    <name evidence="2" type="ORF">AT705_09050</name>
</gene>
<accession>A0A0U3HZJ0</accession>
<dbReference type="PROSITE" id="PS50943">
    <property type="entry name" value="HTH_CROC1"/>
    <property type="match status" value="1"/>
</dbReference>
<protein>
    <recommendedName>
        <fullName evidence="1">HTH cro/C1-type domain-containing protein</fullName>
    </recommendedName>
</protein>
<dbReference type="RefSeq" id="WP_058796347.1">
    <property type="nucleotide sequence ID" value="NZ_CP013611.1"/>
</dbReference>
<evidence type="ECO:0000313" key="2">
    <source>
        <dbReference type="EMBL" id="ALU43078.1"/>
    </source>
</evidence>
<sequence>MNNNKRKRKIDDFRKDVQRSIRQLRRDRGWSQAELGRRIGVDQATISNWESDKTDIPLTKMFEIVLVAGLDCAKQYFSFMSDNSDTQPAEKEPTKKD</sequence>
<dbReference type="SUPFAM" id="SSF47413">
    <property type="entry name" value="lambda repressor-like DNA-binding domains"/>
    <property type="match status" value="1"/>
</dbReference>
<dbReference type="GO" id="GO:0003677">
    <property type="term" value="F:DNA binding"/>
    <property type="evidence" value="ECO:0007669"/>
    <property type="project" value="InterPro"/>
</dbReference>
<organism evidence="2 3">
    <name type="scientific">Pseudoalteromonas rubra</name>
    <dbReference type="NCBI Taxonomy" id="43658"/>
    <lineage>
        <taxon>Bacteria</taxon>
        <taxon>Pseudomonadati</taxon>
        <taxon>Pseudomonadota</taxon>
        <taxon>Gammaproteobacteria</taxon>
        <taxon>Alteromonadales</taxon>
        <taxon>Pseudoalteromonadaceae</taxon>
        <taxon>Pseudoalteromonas</taxon>
    </lineage>
</organism>
<dbReference type="Pfam" id="PF01381">
    <property type="entry name" value="HTH_3"/>
    <property type="match status" value="1"/>
</dbReference>
<dbReference type="InterPro" id="IPR001387">
    <property type="entry name" value="Cro/C1-type_HTH"/>
</dbReference>
<evidence type="ECO:0000313" key="3">
    <source>
        <dbReference type="Proteomes" id="UP000069015"/>
    </source>
</evidence>
<reference evidence="2 3" key="1">
    <citation type="submission" date="2015-12" db="EMBL/GenBank/DDBJ databases">
        <title>Complete genome sequence of Pseudoalteromonas rubra SCSIO 6842, harboring a conjugative plasmid.</title>
        <authorList>
            <person name="Li B."/>
            <person name="Wang X."/>
        </authorList>
    </citation>
    <scope>NUCLEOTIDE SEQUENCE [LARGE SCALE GENOMIC DNA]</scope>
    <source>
        <strain evidence="2 3">SCSIO 6842</strain>
    </source>
</reference>
<dbReference type="InterPro" id="IPR010982">
    <property type="entry name" value="Lambda_DNA-bd_dom_sf"/>
</dbReference>
<dbReference type="KEGG" id="prr:AT705_09050"/>
<dbReference type="EMBL" id="CP013611">
    <property type="protein sequence ID" value="ALU43078.1"/>
    <property type="molecule type" value="Genomic_DNA"/>
</dbReference>
<evidence type="ECO:0000259" key="1">
    <source>
        <dbReference type="PROSITE" id="PS50943"/>
    </source>
</evidence>
<dbReference type="Proteomes" id="UP000069015">
    <property type="component" value="Chromosome 1"/>
</dbReference>